<keyword evidence="2" id="KW-0175">Coiled coil</keyword>
<keyword evidence="7" id="KW-1185">Reference proteome</keyword>
<evidence type="ECO:0000256" key="3">
    <source>
        <dbReference type="SAM" id="MobiDB-lite"/>
    </source>
</evidence>
<feature type="signal peptide" evidence="4">
    <location>
        <begin position="1"/>
        <end position="25"/>
    </location>
</feature>
<dbReference type="GO" id="GO:0006508">
    <property type="term" value="P:proteolysis"/>
    <property type="evidence" value="ECO:0007669"/>
    <property type="project" value="InterPro"/>
</dbReference>
<feature type="chain" id="PRO_5021419622" description="Peptidase C14 caspase domain-containing protein" evidence="4">
    <location>
        <begin position="26"/>
        <end position="613"/>
    </location>
</feature>
<evidence type="ECO:0000259" key="5">
    <source>
        <dbReference type="Pfam" id="PF00656"/>
    </source>
</evidence>
<dbReference type="SMART" id="SM00028">
    <property type="entry name" value="TPR"/>
    <property type="match status" value="3"/>
</dbReference>
<proteinExistence type="predicted"/>
<evidence type="ECO:0000313" key="6">
    <source>
        <dbReference type="EMBL" id="VUD72609.1"/>
    </source>
</evidence>
<sequence>MPSVRILASAFLLMLAALLSSAPQAAANGRAALLIANAAYPDSEAVLPTPIADARALGEALKAKGFRVETVENASKEALQAAIDRFQRGLEPDGIAFVFFSGYGIQVARKNYLIPVDARIWSEADVVRDGLSLDGLLEGLSRSRAGIRAVVLDASRRNPFERRFRSFSQGLAAIPATPGSLILSSTAPGGVVNEGGATRSPFVGELVQQIGVLDQTADRAFAATAEAIARRVRGQSPALTVNLEETFSFDPEQPRTLVRRKPDEAADKAAKEQEARDQAASEAARSREQAAREQTAREQAARDQAARDQAIREQAARDQAVRDQAARDQAARDQAAREQANRDRLAREQGQRAAERAFESARAQGTKGAYQDFLATYPAGPLAERARAEVARIEGEDRQAAADYERAEAVGTQAAYQDFLDKHPSGPQAERARNALDRIARTAERRRDEERQRLASLDQRIASNPRDDAAYYERGQFHAQRGDAAAAIRDFDQTIRLNPASPEAFNNRCWMRALSNDLQRAMADCNQALKLRPGFVDALDSRGLVNLKSGALRAAVADYDVILRGEGQHASALYGRGVARLRLGERALAEKDMAGALELNPQIDKEFAGYGIR</sequence>
<dbReference type="Pfam" id="PF00656">
    <property type="entry name" value="Peptidase_C14"/>
    <property type="match status" value="1"/>
</dbReference>
<dbReference type="SUPFAM" id="SSF52129">
    <property type="entry name" value="Caspase-like"/>
    <property type="match status" value="1"/>
</dbReference>
<dbReference type="InterPro" id="IPR011990">
    <property type="entry name" value="TPR-like_helical_dom_sf"/>
</dbReference>
<dbReference type="Gene3D" id="3.40.50.1460">
    <property type="match status" value="1"/>
</dbReference>
<dbReference type="EMBL" id="CABFPH010000045">
    <property type="protein sequence ID" value="VUD72609.1"/>
    <property type="molecule type" value="Genomic_DNA"/>
</dbReference>
<dbReference type="AlphaFoldDB" id="A0A509EGM8"/>
<dbReference type="InterPro" id="IPR019734">
    <property type="entry name" value="TPR_rpt"/>
</dbReference>
<protein>
    <recommendedName>
        <fullName evidence="5">Peptidase C14 caspase domain-containing protein</fullName>
    </recommendedName>
</protein>
<reference evidence="6 7" key="1">
    <citation type="submission" date="2019-06" db="EMBL/GenBank/DDBJ databases">
        <authorList>
            <person name="Rodrigo-Torres L."/>
            <person name="Arahal R. D."/>
            <person name="Lucena T."/>
        </authorList>
    </citation>
    <scope>NUCLEOTIDE SEQUENCE [LARGE SCALE GENOMIC DNA]</scope>
    <source>
        <strain evidence="6 7">SB0023/3</strain>
    </source>
</reference>
<dbReference type="PANTHER" id="PTHR22576:SF37">
    <property type="entry name" value="MUCOSA-ASSOCIATED LYMPHOID TISSUE LYMPHOMA TRANSLOCATION PROTEIN 1"/>
    <property type="match status" value="1"/>
</dbReference>
<feature type="region of interest" description="Disordered" evidence="3">
    <location>
        <begin position="250"/>
        <end position="367"/>
    </location>
</feature>
<gene>
    <name evidence="6" type="ORF">MET9862_03209</name>
</gene>
<feature type="repeat" description="TPR" evidence="1">
    <location>
        <begin position="468"/>
        <end position="501"/>
    </location>
</feature>
<evidence type="ECO:0000313" key="7">
    <source>
        <dbReference type="Proteomes" id="UP000410984"/>
    </source>
</evidence>
<keyword evidence="4" id="KW-0732">Signal</keyword>
<dbReference type="PANTHER" id="PTHR22576">
    <property type="entry name" value="MUCOSA ASSOCIATED LYMPHOID TISSUE LYMPHOMA TRANSLOCATION PROTEIN 1/PARACASPASE"/>
    <property type="match status" value="1"/>
</dbReference>
<dbReference type="GO" id="GO:0004197">
    <property type="term" value="F:cysteine-type endopeptidase activity"/>
    <property type="evidence" value="ECO:0007669"/>
    <property type="project" value="InterPro"/>
</dbReference>
<dbReference type="SUPFAM" id="SSF48452">
    <property type="entry name" value="TPR-like"/>
    <property type="match status" value="1"/>
</dbReference>
<evidence type="ECO:0000256" key="4">
    <source>
        <dbReference type="SAM" id="SignalP"/>
    </source>
</evidence>
<dbReference type="Proteomes" id="UP000410984">
    <property type="component" value="Unassembled WGS sequence"/>
</dbReference>
<feature type="compositionally biased region" description="Basic and acidic residues" evidence="3">
    <location>
        <begin position="260"/>
        <end position="359"/>
    </location>
</feature>
<dbReference type="InterPro" id="IPR011600">
    <property type="entry name" value="Pept_C14_caspase"/>
</dbReference>
<dbReference type="InterPro" id="IPR029030">
    <property type="entry name" value="Caspase-like_dom_sf"/>
</dbReference>
<feature type="coiled-coil region" evidence="2">
    <location>
        <begin position="429"/>
        <end position="460"/>
    </location>
</feature>
<dbReference type="RefSeq" id="WP_185156884.1">
    <property type="nucleotide sequence ID" value="NZ_CABFPH010000045.1"/>
</dbReference>
<organism evidence="6 7">
    <name type="scientific">Methylobacterium symbioticum</name>
    <dbReference type="NCBI Taxonomy" id="2584084"/>
    <lineage>
        <taxon>Bacteria</taxon>
        <taxon>Pseudomonadati</taxon>
        <taxon>Pseudomonadota</taxon>
        <taxon>Alphaproteobacteria</taxon>
        <taxon>Hyphomicrobiales</taxon>
        <taxon>Methylobacteriaceae</taxon>
        <taxon>Methylobacterium</taxon>
    </lineage>
</organism>
<accession>A0A509EGM8</accession>
<evidence type="ECO:0000256" key="2">
    <source>
        <dbReference type="SAM" id="Coils"/>
    </source>
</evidence>
<name>A0A509EGM8_9HYPH</name>
<dbReference type="InterPro" id="IPR052039">
    <property type="entry name" value="Caspase-related_regulators"/>
</dbReference>
<keyword evidence="1" id="KW-0802">TPR repeat</keyword>
<evidence type="ECO:0000256" key="1">
    <source>
        <dbReference type="PROSITE-ProRule" id="PRU00339"/>
    </source>
</evidence>
<dbReference type="PROSITE" id="PS50005">
    <property type="entry name" value="TPR"/>
    <property type="match status" value="1"/>
</dbReference>
<dbReference type="Gene3D" id="1.25.40.10">
    <property type="entry name" value="Tetratricopeptide repeat domain"/>
    <property type="match status" value="2"/>
</dbReference>
<feature type="domain" description="Peptidase C14 caspase" evidence="5">
    <location>
        <begin position="30"/>
        <end position="246"/>
    </location>
</feature>